<dbReference type="InterPro" id="IPR042096">
    <property type="entry name" value="Dihydro-acid_dehy_C"/>
</dbReference>
<feature type="domain" description="Dihydroxy-acid/6-phosphogluconate dehydratase C-terminal" evidence="1">
    <location>
        <begin position="2"/>
        <end position="77"/>
    </location>
</feature>
<dbReference type="PANTHER" id="PTHR21000">
    <property type="entry name" value="DIHYDROXY-ACID DEHYDRATASE DAD"/>
    <property type="match status" value="1"/>
</dbReference>
<reference evidence="2" key="1">
    <citation type="submission" date="2021-05" db="EMBL/GenBank/DDBJ databases">
        <title>Infant gut strain persistence is associated with maternal origin, phylogeny, and functional potential including surface adhesion and iron acquisition.</title>
        <authorList>
            <person name="Lou Y.C."/>
        </authorList>
    </citation>
    <scope>NUCLEOTIDE SEQUENCE</scope>
    <source>
        <strain evidence="2">L3_122_031G1_dasL3_122_031G1_maxbin2.maxbin.025s ta_sub</strain>
    </source>
</reference>
<dbReference type="Pfam" id="PF24877">
    <property type="entry name" value="ILV_EDD_C"/>
    <property type="match status" value="1"/>
</dbReference>
<sequence length="90" mass="9733">YGLVVGHIAPEAQVGGPIAYLRTGDMVTVDQDTKEITMHVSDEELAKRKAETELPPLYSRGVLGKYAHIVSSASRGAVTDFWNMDKSGKA</sequence>
<comment type="caution">
    <text evidence="2">The sequence shown here is derived from an EMBL/GenBank/DDBJ whole genome shotgun (WGS) entry which is preliminary data.</text>
</comment>
<dbReference type="Proteomes" id="UP000703822">
    <property type="component" value="Unassembled WGS sequence"/>
</dbReference>
<dbReference type="SUPFAM" id="SSF52016">
    <property type="entry name" value="LeuD/IlvD-like"/>
    <property type="match status" value="1"/>
</dbReference>
<dbReference type="InterPro" id="IPR050165">
    <property type="entry name" value="DHAD_IlvD/Edd"/>
</dbReference>
<keyword evidence="2" id="KW-0456">Lyase</keyword>
<gene>
    <name evidence="2" type="ORF">KH901_06705</name>
</gene>
<dbReference type="GO" id="GO:0004160">
    <property type="term" value="F:dihydroxy-acid dehydratase activity"/>
    <property type="evidence" value="ECO:0007669"/>
    <property type="project" value="UniProtKB-EC"/>
</dbReference>
<evidence type="ECO:0000313" key="3">
    <source>
        <dbReference type="Proteomes" id="UP000703822"/>
    </source>
</evidence>
<dbReference type="AlphaFoldDB" id="A0A943LYX7"/>
<dbReference type="GO" id="GO:0009082">
    <property type="term" value="P:branched-chain amino acid biosynthetic process"/>
    <property type="evidence" value="ECO:0007669"/>
    <property type="project" value="TreeGrafter"/>
</dbReference>
<accession>A0A943LYX7</accession>
<protein>
    <submittedName>
        <fullName evidence="2">Dihydroxy-acid dehydratase</fullName>
        <ecNumber evidence="2">4.2.1.9</ecNumber>
    </submittedName>
</protein>
<proteinExistence type="predicted"/>
<organism evidence="2 3">
    <name type="scientific">Streptococcus vestibularis</name>
    <dbReference type="NCBI Taxonomy" id="1343"/>
    <lineage>
        <taxon>Bacteria</taxon>
        <taxon>Bacillati</taxon>
        <taxon>Bacillota</taxon>
        <taxon>Bacilli</taxon>
        <taxon>Lactobacillales</taxon>
        <taxon>Streptococcaceae</taxon>
        <taxon>Streptococcus</taxon>
    </lineage>
</organism>
<name>A0A943LYX7_STRVE</name>
<evidence type="ECO:0000259" key="1">
    <source>
        <dbReference type="Pfam" id="PF24877"/>
    </source>
</evidence>
<dbReference type="PANTHER" id="PTHR21000:SF5">
    <property type="entry name" value="DIHYDROXY-ACID DEHYDRATASE, MITOCHONDRIAL"/>
    <property type="match status" value="1"/>
</dbReference>
<dbReference type="InterPro" id="IPR056740">
    <property type="entry name" value="ILV_EDD_C"/>
</dbReference>
<dbReference type="Gene3D" id="3.50.30.80">
    <property type="entry name" value="IlvD/EDD C-terminal domain-like"/>
    <property type="match status" value="1"/>
</dbReference>
<dbReference type="EC" id="4.2.1.9" evidence="2"/>
<evidence type="ECO:0000313" key="2">
    <source>
        <dbReference type="EMBL" id="MBS6098127.1"/>
    </source>
</evidence>
<dbReference type="EMBL" id="JAHAGS010000162">
    <property type="protein sequence ID" value="MBS6098127.1"/>
    <property type="molecule type" value="Genomic_DNA"/>
</dbReference>
<feature type="non-terminal residue" evidence="2">
    <location>
        <position position="1"/>
    </location>
</feature>